<keyword evidence="1" id="KW-0732">Signal</keyword>
<dbReference type="Gene3D" id="1.25.40.10">
    <property type="entry name" value="Tetratricopeptide repeat domain"/>
    <property type="match status" value="1"/>
</dbReference>
<evidence type="ECO:0000259" key="2">
    <source>
        <dbReference type="Pfam" id="PF04575"/>
    </source>
</evidence>
<evidence type="ECO:0000313" key="3">
    <source>
        <dbReference type="EMBL" id="SHN59133.1"/>
    </source>
</evidence>
<dbReference type="SUPFAM" id="SSF48452">
    <property type="entry name" value="TPR-like"/>
    <property type="match status" value="1"/>
</dbReference>
<dbReference type="Proteomes" id="UP000186469">
    <property type="component" value="Unassembled WGS sequence"/>
</dbReference>
<dbReference type="RefSeq" id="WP_072696676.1">
    <property type="nucleotide sequence ID" value="NZ_FRDI01000004.1"/>
</dbReference>
<dbReference type="STRING" id="1121455.SAMN02745728_00971"/>
<dbReference type="EMBL" id="FRDI01000004">
    <property type="protein sequence ID" value="SHN59133.1"/>
    <property type="molecule type" value="Genomic_DNA"/>
</dbReference>
<dbReference type="InterPro" id="IPR019734">
    <property type="entry name" value="TPR_rpt"/>
</dbReference>
<dbReference type="InterPro" id="IPR011990">
    <property type="entry name" value="TPR-like_helical_dom_sf"/>
</dbReference>
<dbReference type="SMART" id="SM00028">
    <property type="entry name" value="TPR"/>
    <property type="match status" value="3"/>
</dbReference>
<protein>
    <submittedName>
        <fullName evidence="3">Tetratricopeptide repeat-containing protein</fullName>
    </submittedName>
</protein>
<dbReference type="SUPFAM" id="SSF56935">
    <property type="entry name" value="Porins"/>
    <property type="match status" value="1"/>
</dbReference>
<evidence type="ECO:0000313" key="4">
    <source>
        <dbReference type="Proteomes" id="UP000186469"/>
    </source>
</evidence>
<gene>
    <name evidence="3" type="ORF">SAMN02745728_00971</name>
</gene>
<organism evidence="3 4">
    <name type="scientific">Desulfovibrio litoralis DSM 11393</name>
    <dbReference type="NCBI Taxonomy" id="1121455"/>
    <lineage>
        <taxon>Bacteria</taxon>
        <taxon>Pseudomonadati</taxon>
        <taxon>Thermodesulfobacteriota</taxon>
        <taxon>Desulfovibrionia</taxon>
        <taxon>Desulfovibrionales</taxon>
        <taxon>Desulfovibrionaceae</taxon>
        <taxon>Desulfovibrio</taxon>
    </lineage>
</organism>
<name>A0A1M7SKY1_9BACT</name>
<feature type="chain" id="PRO_5013382903" evidence="1">
    <location>
        <begin position="25"/>
        <end position="442"/>
    </location>
</feature>
<evidence type="ECO:0000256" key="1">
    <source>
        <dbReference type="SAM" id="SignalP"/>
    </source>
</evidence>
<accession>A0A1M7SKY1</accession>
<sequence length="442" mass="50212">MFKIILKNTLLCICLILLPVTVFADVTAFQEGGIEQTKAQAVTLLQQNKVAEAYELYKRLFRIAPDDEEISLGLARSAGLNKQPHQALMVYEQLLEKYPTDTALNLEIAQIYKSLGDEENAKIHFRIAAKQNSKKNAEQTAEEKSPFTIKGSLKTGFVYDTNANQGPNSNTVTLGNWNVDLDNAQHIPSAGGYFGANLDMGYPLKQGAHSWWLVGDLNYYTRLYKNTSLGKIDSRHWQWGRASTGIRYLDSQNFLDLRIKSEVVDYEFLKSILSFGPELTYLRAIKPNFHLITRADIEHRDNSSGRERNGTYGSAGQYARFLFGEKNHDLIIGAKYSGGKTEDATYSYDGWESMARFTFKLPYNFALSPSISYGEDYYHKPATALDKNKRQDEVIKAGLGLTYDINERWSVETSYQYTHNTSNSDIYRYRQHLTSVGISWSF</sequence>
<dbReference type="Pfam" id="PF13174">
    <property type="entry name" value="TPR_6"/>
    <property type="match status" value="1"/>
</dbReference>
<dbReference type="AlphaFoldDB" id="A0A1M7SKY1"/>
<dbReference type="InterPro" id="IPR007655">
    <property type="entry name" value="Slam_C"/>
</dbReference>
<keyword evidence="4" id="KW-1185">Reference proteome</keyword>
<feature type="domain" description="Surface lipoprotein assembly modifier C-terminal" evidence="2">
    <location>
        <begin position="152"/>
        <end position="442"/>
    </location>
</feature>
<proteinExistence type="predicted"/>
<feature type="signal peptide" evidence="1">
    <location>
        <begin position="1"/>
        <end position="24"/>
    </location>
</feature>
<dbReference type="Pfam" id="PF04575">
    <property type="entry name" value="SlipAM"/>
    <property type="match status" value="1"/>
</dbReference>
<dbReference type="Gene3D" id="2.40.160.20">
    <property type="match status" value="1"/>
</dbReference>
<dbReference type="OrthoDB" id="5451354at2"/>
<reference evidence="3 4" key="1">
    <citation type="submission" date="2016-12" db="EMBL/GenBank/DDBJ databases">
        <authorList>
            <person name="Song W.-J."/>
            <person name="Kurnit D.M."/>
        </authorList>
    </citation>
    <scope>NUCLEOTIDE SEQUENCE [LARGE SCALE GENOMIC DNA]</scope>
    <source>
        <strain evidence="3 4">DSM 11393</strain>
    </source>
</reference>